<protein>
    <recommendedName>
        <fullName evidence="2">Surface-adhesin protein E-like domain-containing protein</fullName>
    </recommendedName>
</protein>
<dbReference type="Pfam" id="PF16747">
    <property type="entry name" value="Adhesin_E"/>
    <property type="match status" value="1"/>
</dbReference>
<keyword evidence="4" id="KW-1185">Reference proteome</keyword>
<dbReference type="InterPro" id="IPR031939">
    <property type="entry name" value="Adhesin_E-like"/>
</dbReference>
<feature type="chain" id="PRO_5046065218" description="Surface-adhesin protein E-like domain-containing protein" evidence="1">
    <location>
        <begin position="19"/>
        <end position="156"/>
    </location>
</feature>
<dbReference type="RefSeq" id="WP_223667311.1">
    <property type="nucleotide sequence ID" value="NZ_BPUX01000022.1"/>
</dbReference>
<feature type="domain" description="Surface-adhesin protein E-like" evidence="2">
    <location>
        <begin position="50"/>
        <end position="150"/>
    </location>
</feature>
<dbReference type="EMBL" id="BPUX01000022">
    <property type="protein sequence ID" value="GJH43036.1"/>
    <property type="molecule type" value="Genomic_DNA"/>
</dbReference>
<dbReference type="GeneID" id="69687162"/>
<accession>A0ABQ4VG81</accession>
<gene>
    <name evidence="3" type="ORF">PA42_12100</name>
</gene>
<comment type="caution">
    <text evidence="3">The sequence shown here is derived from an EMBL/GenBank/DDBJ whole genome shotgun (WGS) entry which is preliminary data.</text>
</comment>
<keyword evidence="1" id="KW-0732">Signal</keyword>
<dbReference type="PROSITE" id="PS51257">
    <property type="entry name" value="PROKAR_LIPOPROTEIN"/>
    <property type="match status" value="1"/>
</dbReference>
<reference evidence="3" key="1">
    <citation type="submission" date="2024-05" db="EMBL/GenBank/DDBJ databases">
        <title>Determining zoonotic pasteurella genome.</title>
        <authorList>
            <person name="Maeda T."/>
            <person name="Takahashi T."/>
            <person name="Yoshida H."/>
        </authorList>
    </citation>
    <scope>NUCLEOTIDE SEQUENCE</scope>
    <source>
        <strain evidence="3">PA42</strain>
    </source>
</reference>
<organism evidence="3 4">
    <name type="scientific">Pasteurella canis</name>
    <dbReference type="NCBI Taxonomy" id="753"/>
    <lineage>
        <taxon>Bacteria</taxon>
        <taxon>Pseudomonadati</taxon>
        <taxon>Pseudomonadota</taxon>
        <taxon>Gammaproteobacteria</taxon>
        <taxon>Pasteurellales</taxon>
        <taxon>Pasteurellaceae</taxon>
        <taxon>Pasteurella</taxon>
    </lineage>
</organism>
<evidence type="ECO:0000313" key="3">
    <source>
        <dbReference type="EMBL" id="GJH43036.1"/>
    </source>
</evidence>
<name>A0ABQ4VG81_9PAST</name>
<dbReference type="Proteomes" id="UP001052140">
    <property type="component" value="Unassembled WGS sequence"/>
</dbReference>
<evidence type="ECO:0000259" key="2">
    <source>
        <dbReference type="Pfam" id="PF16747"/>
    </source>
</evidence>
<proteinExistence type="predicted"/>
<evidence type="ECO:0000313" key="4">
    <source>
        <dbReference type="Proteomes" id="UP001052140"/>
    </source>
</evidence>
<dbReference type="Gene3D" id="2.40.128.710">
    <property type="entry name" value="Surface-adhesin protein E"/>
    <property type="match status" value="1"/>
</dbReference>
<sequence>MKKLLFIIFAILSFSACTQRPVEEKIQPENINLTLPSLVKSGFVRLKEDQFIDTYTVKKVLGNENLVSFDLVQNLPQSVYAYPEQPLQYAKSLRKVFLVNCESHGLTLVNSAYYTEFWGDGIKSPITIHNTSLARLYKNSPYRILGQVVCTGIYQH</sequence>
<dbReference type="InterPro" id="IPR043088">
    <property type="entry name" value="Adhesin_E"/>
</dbReference>
<feature type="signal peptide" evidence="1">
    <location>
        <begin position="1"/>
        <end position="18"/>
    </location>
</feature>
<evidence type="ECO:0000256" key="1">
    <source>
        <dbReference type="SAM" id="SignalP"/>
    </source>
</evidence>